<feature type="transmembrane region" description="Helical" evidence="1">
    <location>
        <begin position="108"/>
        <end position="126"/>
    </location>
</feature>
<feature type="transmembrane region" description="Helical" evidence="1">
    <location>
        <begin position="40"/>
        <end position="62"/>
    </location>
</feature>
<feature type="transmembrane region" description="Helical" evidence="1">
    <location>
        <begin position="173"/>
        <end position="191"/>
    </location>
</feature>
<comment type="caution">
    <text evidence="3">The sequence shown here is derived from an EMBL/GenBank/DDBJ whole genome shotgun (WGS) entry which is preliminary data.</text>
</comment>
<dbReference type="InterPro" id="IPR006976">
    <property type="entry name" value="VanZ-like"/>
</dbReference>
<feature type="transmembrane region" description="Helical" evidence="1">
    <location>
        <begin position="6"/>
        <end position="28"/>
    </location>
</feature>
<dbReference type="Proteomes" id="UP001519293">
    <property type="component" value="Unassembled WGS sequence"/>
</dbReference>
<dbReference type="PANTHER" id="PTHR36834:SF2">
    <property type="entry name" value="MEMBRANE PROTEIN"/>
    <property type="match status" value="1"/>
</dbReference>
<accession>A0ABS4RL20</accession>
<keyword evidence="4" id="KW-1185">Reference proteome</keyword>
<name>A0ABS4RL20_9BACI</name>
<sequence length="200" mass="22709">MSISGGIVIVFGFICYIVLRVIILVLKLKQKRSVFWLKELIRFLFVLYILMVASVTLFPLYIGASHIEFSYKVINYIPLISIFRDISQVGIAYSGDTLFMIKLIVRNVGGNILMFMPLGFLLPLLWGKFKRLKNTIIIGLIISLSIESLQFVQCLFGVVFTRTIDIDDVICNVLGTFLGFCIYKLIILVLGKSNLRILTI</sequence>
<dbReference type="RefSeq" id="WP_066392087.1">
    <property type="nucleotide sequence ID" value="NZ_JAGIKZ010000033.1"/>
</dbReference>
<protein>
    <submittedName>
        <fullName evidence="3">Glycopeptide antibiotics resistance protein</fullName>
    </submittedName>
</protein>
<feature type="transmembrane region" description="Helical" evidence="1">
    <location>
        <begin position="138"/>
        <end position="161"/>
    </location>
</feature>
<reference evidence="3 4" key="1">
    <citation type="submission" date="2021-03" db="EMBL/GenBank/DDBJ databases">
        <title>Genomic Encyclopedia of Type Strains, Phase IV (KMG-IV): sequencing the most valuable type-strain genomes for metagenomic binning, comparative biology and taxonomic classification.</title>
        <authorList>
            <person name="Goeker M."/>
        </authorList>
    </citation>
    <scope>NUCLEOTIDE SEQUENCE [LARGE SCALE GENOMIC DNA]</scope>
    <source>
        <strain evidence="3 4">DSM 26675</strain>
    </source>
</reference>
<evidence type="ECO:0000259" key="2">
    <source>
        <dbReference type="Pfam" id="PF04892"/>
    </source>
</evidence>
<gene>
    <name evidence="3" type="ORF">J2Z40_003648</name>
</gene>
<keyword evidence="1" id="KW-1133">Transmembrane helix</keyword>
<feature type="domain" description="VanZ-like" evidence="2">
    <location>
        <begin position="45"/>
        <end position="186"/>
    </location>
</feature>
<keyword evidence="1" id="KW-0472">Membrane</keyword>
<dbReference type="EMBL" id="JAGIKZ010000033">
    <property type="protein sequence ID" value="MBP2243060.1"/>
    <property type="molecule type" value="Genomic_DNA"/>
</dbReference>
<dbReference type="PANTHER" id="PTHR36834">
    <property type="entry name" value="MEMBRANE PROTEIN-RELATED"/>
    <property type="match status" value="1"/>
</dbReference>
<keyword evidence="1" id="KW-0812">Transmembrane</keyword>
<evidence type="ECO:0000313" key="3">
    <source>
        <dbReference type="EMBL" id="MBP2243060.1"/>
    </source>
</evidence>
<proteinExistence type="predicted"/>
<dbReference type="InterPro" id="IPR053150">
    <property type="entry name" value="Teicoplanin_resist-assoc"/>
</dbReference>
<organism evidence="3 4">
    <name type="scientific">Cytobacillus eiseniae</name>
    <dbReference type="NCBI Taxonomy" id="762947"/>
    <lineage>
        <taxon>Bacteria</taxon>
        <taxon>Bacillati</taxon>
        <taxon>Bacillota</taxon>
        <taxon>Bacilli</taxon>
        <taxon>Bacillales</taxon>
        <taxon>Bacillaceae</taxon>
        <taxon>Cytobacillus</taxon>
    </lineage>
</organism>
<evidence type="ECO:0000313" key="4">
    <source>
        <dbReference type="Proteomes" id="UP001519293"/>
    </source>
</evidence>
<evidence type="ECO:0000256" key="1">
    <source>
        <dbReference type="SAM" id="Phobius"/>
    </source>
</evidence>
<dbReference type="Pfam" id="PF04892">
    <property type="entry name" value="VanZ"/>
    <property type="match status" value="1"/>
</dbReference>